<dbReference type="EMBL" id="JBEPSN010000004">
    <property type="protein sequence ID" value="MET4540134.1"/>
    <property type="molecule type" value="Genomic_DNA"/>
</dbReference>
<accession>A0ABV2P6D3</accession>
<dbReference type="RefSeq" id="WP_354228885.1">
    <property type="nucleotide sequence ID" value="NZ_JBEPSN010000004.1"/>
</dbReference>
<keyword evidence="4" id="KW-0804">Transcription</keyword>
<evidence type="ECO:0000256" key="3">
    <source>
        <dbReference type="ARBA" id="ARBA00023125"/>
    </source>
</evidence>
<dbReference type="InterPro" id="IPR039538">
    <property type="entry name" value="BetI_C"/>
</dbReference>
<dbReference type="Pfam" id="PF00440">
    <property type="entry name" value="TetR_N"/>
    <property type="match status" value="1"/>
</dbReference>
<keyword evidence="2" id="KW-0805">Transcription regulation</keyword>
<keyword evidence="1" id="KW-0678">Repressor</keyword>
<dbReference type="PANTHER" id="PTHR30055">
    <property type="entry name" value="HTH-TYPE TRANSCRIPTIONAL REGULATOR RUTR"/>
    <property type="match status" value="1"/>
</dbReference>
<organism evidence="7 8">
    <name type="scientific">Arthrobacter bambusae</name>
    <dbReference type="NCBI Taxonomy" id="1338426"/>
    <lineage>
        <taxon>Bacteria</taxon>
        <taxon>Bacillati</taxon>
        <taxon>Actinomycetota</taxon>
        <taxon>Actinomycetes</taxon>
        <taxon>Micrococcales</taxon>
        <taxon>Micrococcaceae</taxon>
        <taxon>Arthrobacter</taxon>
    </lineage>
</organism>
<dbReference type="InterPro" id="IPR050109">
    <property type="entry name" value="HTH-type_TetR-like_transc_reg"/>
</dbReference>
<feature type="domain" description="BetI-type transcriptional repressor C-terminal" evidence="6">
    <location>
        <begin position="85"/>
        <end position="195"/>
    </location>
</feature>
<dbReference type="SUPFAM" id="SSF46689">
    <property type="entry name" value="Homeodomain-like"/>
    <property type="match status" value="1"/>
</dbReference>
<dbReference type="GeneID" id="92752863"/>
<evidence type="ECO:0000259" key="6">
    <source>
        <dbReference type="Pfam" id="PF13977"/>
    </source>
</evidence>
<sequence>MPRLVDHEERRRSIIETTWRLIAEQGIENASMRDIARECGYAAPGVLAHYFPNKDALLLASYELICDRTNERIAAGTAGRRGLSALRRLCLEIIPADPLTVVEARVAVSFWQRAQTEDALRAVGREALLHWRGLVMGFLAQAEHDGECEPLVDPDAVADELLNIMMGLHVTSMLDPDAVTGSRQRHLMERAIGRLAARKTAPKQA</sequence>
<evidence type="ECO:0000259" key="5">
    <source>
        <dbReference type="Pfam" id="PF00440"/>
    </source>
</evidence>
<dbReference type="InterPro" id="IPR036271">
    <property type="entry name" value="Tet_transcr_reg_TetR-rel_C_sf"/>
</dbReference>
<gene>
    <name evidence="7" type="ORF">ABIE37_001915</name>
</gene>
<evidence type="ECO:0000256" key="1">
    <source>
        <dbReference type="ARBA" id="ARBA00022491"/>
    </source>
</evidence>
<dbReference type="InterPro" id="IPR009057">
    <property type="entry name" value="Homeodomain-like_sf"/>
</dbReference>
<dbReference type="SUPFAM" id="SSF48498">
    <property type="entry name" value="Tetracyclin repressor-like, C-terminal domain"/>
    <property type="match status" value="1"/>
</dbReference>
<feature type="domain" description="HTH tetR-type" evidence="5">
    <location>
        <begin position="14"/>
        <end position="60"/>
    </location>
</feature>
<reference evidence="7 8" key="1">
    <citation type="submission" date="2024-06" db="EMBL/GenBank/DDBJ databases">
        <title>Sorghum-associated microbial communities from plants grown in Nebraska, USA.</title>
        <authorList>
            <person name="Schachtman D."/>
        </authorList>
    </citation>
    <scope>NUCLEOTIDE SEQUENCE [LARGE SCALE GENOMIC DNA]</scope>
    <source>
        <strain evidence="7 8">3552</strain>
    </source>
</reference>
<dbReference type="Pfam" id="PF13977">
    <property type="entry name" value="TetR_C_6"/>
    <property type="match status" value="1"/>
</dbReference>
<dbReference type="Gene3D" id="1.10.357.10">
    <property type="entry name" value="Tetracycline Repressor, domain 2"/>
    <property type="match status" value="1"/>
</dbReference>
<dbReference type="Proteomes" id="UP001549307">
    <property type="component" value="Unassembled WGS sequence"/>
</dbReference>
<comment type="caution">
    <text evidence="7">The sequence shown here is derived from an EMBL/GenBank/DDBJ whole genome shotgun (WGS) entry which is preliminary data.</text>
</comment>
<name>A0ABV2P6D3_9MICC</name>
<evidence type="ECO:0000256" key="2">
    <source>
        <dbReference type="ARBA" id="ARBA00023015"/>
    </source>
</evidence>
<evidence type="ECO:0000313" key="7">
    <source>
        <dbReference type="EMBL" id="MET4540134.1"/>
    </source>
</evidence>
<keyword evidence="8" id="KW-1185">Reference proteome</keyword>
<proteinExistence type="predicted"/>
<evidence type="ECO:0000256" key="4">
    <source>
        <dbReference type="ARBA" id="ARBA00023163"/>
    </source>
</evidence>
<evidence type="ECO:0000313" key="8">
    <source>
        <dbReference type="Proteomes" id="UP001549307"/>
    </source>
</evidence>
<keyword evidence="3" id="KW-0238">DNA-binding</keyword>
<protein>
    <submittedName>
        <fullName evidence="7">AcrR family transcriptional regulator</fullName>
    </submittedName>
</protein>
<dbReference type="PANTHER" id="PTHR30055:SF234">
    <property type="entry name" value="HTH-TYPE TRANSCRIPTIONAL REGULATOR BETI"/>
    <property type="match status" value="1"/>
</dbReference>
<dbReference type="InterPro" id="IPR001647">
    <property type="entry name" value="HTH_TetR"/>
</dbReference>